<dbReference type="SMART" id="SM00271">
    <property type="entry name" value="DnaJ"/>
    <property type="match status" value="1"/>
</dbReference>
<dbReference type="Gene3D" id="1.10.287.110">
    <property type="entry name" value="DnaJ domain"/>
    <property type="match status" value="1"/>
</dbReference>
<dbReference type="PRINTS" id="PR00625">
    <property type="entry name" value="JDOMAIN"/>
</dbReference>
<evidence type="ECO:0000313" key="2">
    <source>
        <dbReference type="Proteomes" id="UP000087171"/>
    </source>
</evidence>
<dbReference type="AlphaFoldDB" id="A0A1S2YMG9"/>
<accession>A0A1S2YMG9</accession>
<dbReference type="Proteomes" id="UP000087171">
    <property type="component" value="Chromosome Ca6"/>
</dbReference>
<reference evidence="2" key="1">
    <citation type="journal article" date="2013" name="Nat. Biotechnol.">
        <title>Draft genome sequence of chickpea (Cicer arietinum) provides a resource for trait improvement.</title>
        <authorList>
            <person name="Varshney R.K."/>
            <person name="Song C."/>
            <person name="Saxena R.K."/>
            <person name="Azam S."/>
            <person name="Yu S."/>
            <person name="Sharpe A.G."/>
            <person name="Cannon S."/>
            <person name="Baek J."/>
            <person name="Rosen B.D."/>
            <person name="Tar'an B."/>
            <person name="Millan T."/>
            <person name="Zhang X."/>
            <person name="Ramsay L.D."/>
            <person name="Iwata A."/>
            <person name="Wang Y."/>
            <person name="Nelson W."/>
            <person name="Farmer A.D."/>
            <person name="Gaur P.M."/>
            <person name="Soderlund C."/>
            <person name="Penmetsa R.V."/>
            <person name="Xu C."/>
            <person name="Bharti A.K."/>
            <person name="He W."/>
            <person name="Winter P."/>
            <person name="Zhao S."/>
            <person name="Hane J.K."/>
            <person name="Carrasquilla-Garcia N."/>
            <person name="Condie J.A."/>
            <person name="Upadhyaya H.D."/>
            <person name="Luo M.C."/>
            <person name="Thudi M."/>
            <person name="Gowda C.L."/>
            <person name="Singh N.P."/>
            <person name="Lichtenzveig J."/>
            <person name="Gali K.K."/>
            <person name="Rubio J."/>
            <person name="Nadarajan N."/>
            <person name="Dolezel J."/>
            <person name="Bansal K.C."/>
            <person name="Xu X."/>
            <person name="Edwards D."/>
            <person name="Zhang G."/>
            <person name="Kahl G."/>
            <person name="Gil J."/>
            <person name="Singh K.B."/>
            <person name="Datta S.K."/>
            <person name="Jackson S.A."/>
            <person name="Wang J."/>
            <person name="Cook D.R."/>
        </authorList>
    </citation>
    <scope>NUCLEOTIDE SEQUENCE [LARGE SCALE GENOMIC DNA]</scope>
    <source>
        <strain evidence="2">cv. CDC Frontier</strain>
    </source>
</reference>
<proteinExistence type="predicted"/>
<dbReference type="eggNOG" id="KOG0715">
    <property type="taxonomic scope" value="Eukaryota"/>
</dbReference>
<dbReference type="FunFam" id="1.10.287.110:FF:000084">
    <property type="entry name" value="chaperone protein dnaJ 8, chloroplastic"/>
    <property type="match status" value="1"/>
</dbReference>
<keyword evidence="2" id="KW-1185">Reference proteome</keyword>
<name>A0A1S2YMG9_CICAR</name>
<reference evidence="3" key="2">
    <citation type="submission" date="2025-08" db="UniProtKB">
        <authorList>
            <consortium name="RefSeq"/>
        </authorList>
    </citation>
    <scope>IDENTIFICATION</scope>
    <source>
        <tissue evidence="3">Etiolated seedlings</tissue>
    </source>
</reference>
<dbReference type="GeneID" id="101503238"/>
<dbReference type="RefSeq" id="XP_004507050.1">
    <property type="nucleotide sequence ID" value="XM_004506993.3"/>
</dbReference>
<dbReference type="PROSITE" id="PS50076">
    <property type="entry name" value="DNAJ_2"/>
    <property type="match status" value="1"/>
</dbReference>
<gene>
    <name evidence="3" type="primary">LOC101503238</name>
</gene>
<protein>
    <submittedName>
        <fullName evidence="3">Chaperone protein dnaJ 8, chloroplastic</fullName>
    </submittedName>
</protein>
<dbReference type="OrthoDB" id="552049at2759"/>
<dbReference type="SUPFAM" id="SSF46565">
    <property type="entry name" value="Chaperone J-domain"/>
    <property type="match status" value="1"/>
</dbReference>
<dbReference type="CDD" id="cd06257">
    <property type="entry name" value="DnaJ"/>
    <property type="match status" value="1"/>
</dbReference>
<dbReference type="PaxDb" id="3827-XP_004507050.1"/>
<dbReference type="KEGG" id="cam:101503238"/>
<dbReference type="PANTHER" id="PTHR24074">
    <property type="entry name" value="CO-CHAPERONE PROTEIN DJLA"/>
    <property type="match status" value="1"/>
</dbReference>
<dbReference type="InterPro" id="IPR050817">
    <property type="entry name" value="DjlA_DnaK_co-chaperone"/>
</dbReference>
<dbReference type="STRING" id="3827.A0A1S2YMG9"/>
<evidence type="ECO:0000259" key="1">
    <source>
        <dbReference type="PROSITE" id="PS50076"/>
    </source>
</evidence>
<organism evidence="2 3">
    <name type="scientific">Cicer arietinum</name>
    <name type="common">Chickpea</name>
    <name type="synonym">Garbanzo</name>
    <dbReference type="NCBI Taxonomy" id="3827"/>
    <lineage>
        <taxon>Eukaryota</taxon>
        <taxon>Viridiplantae</taxon>
        <taxon>Streptophyta</taxon>
        <taxon>Embryophyta</taxon>
        <taxon>Tracheophyta</taxon>
        <taxon>Spermatophyta</taxon>
        <taxon>Magnoliopsida</taxon>
        <taxon>eudicotyledons</taxon>
        <taxon>Gunneridae</taxon>
        <taxon>Pentapetalae</taxon>
        <taxon>rosids</taxon>
        <taxon>fabids</taxon>
        <taxon>Fabales</taxon>
        <taxon>Fabaceae</taxon>
        <taxon>Papilionoideae</taxon>
        <taxon>50 kb inversion clade</taxon>
        <taxon>NPAAA clade</taxon>
        <taxon>Hologalegina</taxon>
        <taxon>IRL clade</taxon>
        <taxon>Cicereae</taxon>
        <taxon>Cicer</taxon>
    </lineage>
</organism>
<dbReference type="InterPro" id="IPR001623">
    <property type="entry name" value="DnaJ_domain"/>
</dbReference>
<dbReference type="Pfam" id="PF00226">
    <property type="entry name" value="DnaJ"/>
    <property type="match status" value="1"/>
</dbReference>
<evidence type="ECO:0000313" key="3">
    <source>
        <dbReference type="RefSeq" id="XP_004507050.1"/>
    </source>
</evidence>
<feature type="domain" description="J" evidence="1">
    <location>
        <begin position="46"/>
        <end position="115"/>
    </location>
</feature>
<dbReference type="InterPro" id="IPR036869">
    <property type="entry name" value="J_dom_sf"/>
</dbReference>
<sequence>MASATSGVVGGNGSSVSWMQFKKREKKQNQMNNKSRVCCSSSSMMDPYKTLRIQPGACESDVKKAFRQLALKYHPDVCRGNDCGVQFHQINEAYDVVMANLREESNVTETYEAHDEDDESFRGMNDPDWEYWEEWMGWEGAGIRDYSSHINPYI</sequence>